<evidence type="ECO:0000313" key="4">
    <source>
        <dbReference type="Proteomes" id="UP000236884"/>
    </source>
</evidence>
<evidence type="ECO:0008006" key="5">
    <source>
        <dbReference type="Google" id="ProtNLM"/>
    </source>
</evidence>
<feature type="chain" id="PRO_5006615961" description="Deacetylase PdaC domain-containing protein" evidence="2">
    <location>
        <begin position="23"/>
        <end position="267"/>
    </location>
</feature>
<reference evidence="3 4" key="1">
    <citation type="submission" date="2015-08" db="EMBL/GenBank/DDBJ databases">
        <title>Investigation of the bacterial diversity of lava forest soil.</title>
        <authorList>
            <person name="Lee J.S."/>
        </authorList>
    </citation>
    <scope>NUCLEOTIDE SEQUENCE [LARGE SCALE GENOMIC DNA]</scope>
    <source>
        <strain evidence="3 4">GJW-30</strain>
    </source>
</reference>
<evidence type="ECO:0000256" key="1">
    <source>
        <dbReference type="SAM" id="MobiDB-lite"/>
    </source>
</evidence>
<evidence type="ECO:0000313" key="3">
    <source>
        <dbReference type="EMBL" id="BAT61283.1"/>
    </source>
</evidence>
<dbReference type="Proteomes" id="UP000236884">
    <property type="component" value="Chromosome"/>
</dbReference>
<feature type="region of interest" description="Disordered" evidence="1">
    <location>
        <begin position="169"/>
        <end position="188"/>
    </location>
</feature>
<organism evidence="3 4">
    <name type="scientific">Variibacter gotjawalensis</name>
    <dbReference type="NCBI Taxonomy" id="1333996"/>
    <lineage>
        <taxon>Bacteria</taxon>
        <taxon>Pseudomonadati</taxon>
        <taxon>Pseudomonadota</taxon>
        <taxon>Alphaproteobacteria</taxon>
        <taxon>Hyphomicrobiales</taxon>
        <taxon>Nitrobacteraceae</taxon>
        <taxon>Variibacter</taxon>
    </lineage>
</organism>
<keyword evidence="4" id="KW-1185">Reference proteome</keyword>
<proteinExistence type="predicted"/>
<protein>
    <recommendedName>
        <fullName evidence="5">Deacetylase PdaC domain-containing protein</fullName>
    </recommendedName>
</protein>
<dbReference type="Gene3D" id="3.30.565.40">
    <property type="entry name" value="Fervidobacterium nodosum Rt17-B1 like"/>
    <property type="match status" value="1"/>
</dbReference>
<evidence type="ECO:0000256" key="2">
    <source>
        <dbReference type="SAM" id="SignalP"/>
    </source>
</evidence>
<feature type="signal peptide" evidence="2">
    <location>
        <begin position="1"/>
        <end position="22"/>
    </location>
</feature>
<dbReference type="KEGG" id="vgo:GJW-30_1_03840"/>
<gene>
    <name evidence="3" type="ORF">GJW-30_1_03840</name>
</gene>
<name>A0A0S3PZG9_9BRAD</name>
<sequence>MRTVVLSLVGAIALTASAFAQAEKPALKQTTKFVEAEVSIDPKLRAHAGLYDNLLAEGRRAIAAWQKDADQNAKDDAEYFKSGRKYSYERNYRQESFVGNRYVSMTRVDATYTGGAHPNTDIDTLLWDTQAKKRISIRPFFTDLADNSPAMKALADAVRYAAACEKREKADEAGKPGGADCKPEPDEINSDELKRIAPKLIGGIGPISLARSKTPGKSAGLIVNYSPYAIGSYAEGAYFPFVHWSKFKDFLSAEGRAIFAGDKADDE</sequence>
<dbReference type="AlphaFoldDB" id="A0A0S3PZG9"/>
<dbReference type="EMBL" id="AP014946">
    <property type="protein sequence ID" value="BAT61283.1"/>
    <property type="molecule type" value="Genomic_DNA"/>
</dbReference>
<accession>A0A0S3PZG9</accession>
<keyword evidence="2" id="KW-0732">Signal</keyword>